<name>A0A919J9K2_9ACTN</name>
<reference evidence="8" key="1">
    <citation type="submission" date="2021-01" db="EMBL/GenBank/DDBJ databases">
        <title>Whole genome shotgun sequence of Actinoplanes ferrugineus NBRC 15555.</title>
        <authorList>
            <person name="Komaki H."/>
            <person name="Tamura T."/>
        </authorList>
    </citation>
    <scope>NUCLEOTIDE SEQUENCE</scope>
    <source>
        <strain evidence="8">NBRC 15555</strain>
    </source>
</reference>
<organism evidence="8 9">
    <name type="scientific">Paractinoplanes ferrugineus</name>
    <dbReference type="NCBI Taxonomy" id="113564"/>
    <lineage>
        <taxon>Bacteria</taxon>
        <taxon>Bacillati</taxon>
        <taxon>Actinomycetota</taxon>
        <taxon>Actinomycetes</taxon>
        <taxon>Micromonosporales</taxon>
        <taxon>Micromonosporaceae</taxon>
        <taxon>Paractinoplanes</taxon>
    </lineage>
</organism>
<dbReference type="Gene3D" id="1.10.12.10">
    <property type="entry name" value="Lyase 2-enoyl-coa Hydratase, Chain A, domain 2"/>
    <property type="match status" value="1"/>
</dbReference>
<dbReference type="AlphaFoldDB" id="A0A919J9K2"/>
<evidence type="ECO:0000256" key="7">
    <source>
        <dbReference type="RuleBase" id="RU003707"/>
    </source>
</evidence>
<dbReference type="GO" id="GO:0006635">
    <property type="term" value="P:fatty acid beta-oxidation"/>
    <property type="evidence" value="ECO:0007669"/>
    <property type="project" value="TreeGrafter"/>
</dbReference>
<dbReference type="InterPro" id="IPR001753">
    <property type="entry name" value="Enoyl-CoA_hydra/iso"/>
</dbReference>
<dbReference type="FunFam" id="1.10.12.10:FF:000001">
    <property type="entry name" value="Probable enoyl-CoA hydratase, mitochondrial"/>
    <property type="match status" value="1"/>
</dbReference>
<dbReference type="EMBL" id="BOMM01000047">
    <property type="protein sequence ID" value="GIE13101.1"/>
    <property type="molecule type" value="Genomic_DNA"/>
</dbReference>
<accession>A0A919J9K2</accession>
<evidence type="ECO:0000256" key="4">
    <source>
        <dbReference type="ARBA" id="ARBA00023239"/>
    </source>
</evidence>
<comment type="catalytic activity">
    <reaction evidence="6">
        <text>a 4-saturated-(3S)-3-hydroxyacyl-CoA = a (3E)-enoyl-CoA + H2O</text>
        <dbReference type="Rhea" id="RHEA:20724"/>
        <dbReference type="ChEBI" id="CHEBI:15377"/>
        <dbReference type="ChEBI" id="CHEBI:58521"/>
        <dbReference type="ChEBI" id="CHEBI:137480"/>
        <dbReference type="EC" id="4.2.1.17"/>
    </reaction>
</comment>
<dbReference type="PROSITE" id="PS00166">
    <property type="entry name" value="ENOYL_COA_HYDRATASE"/>
    <property type="match status" value="1"/>
</dbReference>
<comment type="catalytic activity">
    <reaction evidence="5">
        <text>a (3S)-3-hydroxyacyl-CoA = a (2E)-enoyl-CoA + H2O</text>
        <dbReference type="Rhea" id="RHEA:16105"/>
        <dbReference type="ChEBI" id="CHEBI:15377"/>
        <dbReference type="ChEBI" id="CHEBI:57318"/>
        <dbReference type="ChEBI" id="CHEBI:58856"/>
        <dbReference type="EC" id="4.2.1.17"/>
    </reaction>
</comment>
<dbReference type="FunFam" id="3.90.226.10:FF:000009">
    <property type="entry name" value="Carnitinyl-CoA dehydratase"/>
    <property type="match status" value="1"/>
</dbReference>
<dbReference type="SUPFAM" id="SSF52096">
    <property type="entry name" value="ClpP/crotonase"/>
    <property type="match status" value="1"/>
</dbReference>
<evidence type="ECO:0000313" key="9">
    <source>
        <dbReference type="Proteomes" id="UP000598174"/>
    </source>
</evidence>
<evidence type="ECO:0000256" key="1">
    <source>
        <dbReference type="ARBA" id="ARBA00005254"/>
    </source>
</evidence>
<evidence type="ECO:0000256" key="3">
    <source>
        <dbReference type="ARBA" id="ARBA00023098"/>
    </source>
</evidence>
<keyword evidence="9" id="KW-1185">Reference proteome</keyword>
<evidence type="ECO:0000256" key="6">
    <source>
        <dbReference type="ARBA" id="ARBA00023717"/>
    </source>
</evidence>
<dbReference type="Proteomes" id="UP000598174">
    <property type="component" value="Unassembled WGS sequence"/>
</dbReference>
<evidence type="ECO:0000256" key="5">
    <source>
        <dbReference type="ARBA" id="ARBA00023709"/>
    </source>
</evidence>
<keyword evidence="3" id="KW-0443">Lipid metabolism</keyword>
<dbReference type="EC" id="4.2.1.17" evidence="2"/>
<dbReference type="InterPro" id="IPR014748">
    <property type="entry name" value="Enoyl-CoA_hydra_C"/>
</dbReference>
<keyword evidence="4" id="KW-0456">Lyase</keyword>
<proteinExistence type="inferred from homology"/>
<dbReference type="Gene3D" id="3.90.226.10">
    <property type="entry name" value="2-enoyl-CoA Hydratase, Chain A, domain 1"/>
    <property type="match status" value="1"/>
</dbReference>
<dbReference type="InterPro" id="IPR018376">
    <property type="entry name" value="Enoyl-CoA_hyd/isom_CS"/>
</dbReference>
<dbReference type="InterPro" id="IPR029045">
    <property type="entry name" value="ClpP/crotonase-like_dom_sf"/>
</dbReference>
<sequence>MVLTTDSAVRADRTPVRLDLDGAVGILRLDRPPLNVLDRATQAALRRAAEQAAADSRVRAVVVYGGPKAFSAGADIKEMAAMSHAEMVAHAAVLQAAFDAVAVIPKPVVAAITGPALGGGCELALTADARICGAESRIGLPEILLGVIPGAGGTQRLPRLIGPARAKELIFTGRALSAVEALEIGLVDQVQPTDQVLDSAVRWARRFENGPALALHAAKTAVDRGLATDLAAGLAVERSVFAGLFGTEDRLTGMRGFIDDGPGAARFAGR</sequence>
<dbReference type="GO" id="GO:0004300">
    <property type="term" value="F:enoyl-CoA hydratase activity"/>
    <property type="evidence" value="ECO:0007669"/>
    <property type="project" value="UniProtKB-EC"/>
</dbReference>
<dbReference type="PANTHER" id="PTHR11941">
    <property type="entry name" value="ENOYL-COA HYDRATASE-RELATED"/>
    <property type="match status" value="1"/>
</dbReference>
<dbReference type="Pfam" id="PF00378">
    <property type="entry name" value="ECH_1"/>
    <property type="match status" value="1"/>
</dbReference>
<comment type="similarity">
    <text evidence="1 7">Belongs to the enoyl-CoA hydratase/isomerase family.</text>
</comment>
<gene>
    <name evidence="8" type="ORF">Afe05nite_49410</name>
</gene>
<evidence type="ECO:0000256" key="2">
    <source>
        <dbReference type="ARBA" id="ARBA00012076"/>
    </source>
</evidence>
<protein>
    <recommendedName>
        <fullName evidence="2">enoyl-CoA hydratase</fullName>
        <ecNumber evidence="2">4.2.1.17</ecNumber>
    </recommendedName>
</protein>
<evidence type="ECO:0000313" key="8">
    <source>
        <dbReference type="EMBL" id="GIE13101.1"/>
    </source>
</evidence>
<dbReference type="CDD" id="cd06558">
    <property type="entry name" value="crotonase-like"/>
    <property type="match status" value="1"/>
</dbReference>
<dbReference type="PANTHER" id="PTHR11941:SF169">
    <property type="entry name" value="(7AS)-7A-METHYL-1,5-DIOXO-2,3,5,6,7,7A-HEXAHYDRO-1H-INDENE-CARBOXYL-COA HYDROLASE"/>
    <property type="match status" value="1"/>
</dbReference>
<comment type="caution">
    <text evidence="8">The sequence shown here is derived from an EMBL/GenBank/DDBJ whole genome shotgun (WGS) entry which is preliminary data.</text>
</comment>